<sequence length="373" mass="41990">MALRRAAYSRSKASPFRMKVILRRKGNVEVRVLNEAIQSIEWTFAHSQKETSGLPAANILKSGEKCIEKIFCLGQTLLRTQACSNLGNEELPTHAVFCRKIRDVLNTKEAQPTTIRNALAQILNQSLWMIELELFRPSPVVTFPQQLREVELRILLQESGIWSIRKFFTLQATLTTLKSAAYSKASQPPIASPPPLIRTQESFGTANHNNYEIAPYRTLQPAQFEEFLALYVTSTETWVPTTGCLERLKSVVSGSLGPLHATRMSKKPRPGTRRYKHDNTSGDKEIKINLSFYRIFAYPHLGVNDFARPYRTAKASQGCTKFRESIVVAIKPLNLRSDDHGFTSDLVLGILFDDTSIWVAKHLLSLASGQKSL</sequence>
<evidence type="ECO:0000313" key="1">
    <source>
        <dbReference type="EMBL" id="KAF2469589.1"/>
    </source>
</evidence>
<reference evidence="1" key="1">
    <citation type="journal article" date="2020" name="Stud. Mycol.">
        <title>101 Dothideomycetes genomes: a test case for predicting lifestyles and emergence of pathogens.</title>
        <authorList>
            <person name="Haridas S."/>
            <person name="Albert R."/>
            <person name="Binder M."/>
            <person name="Bloem J."/>
            <person name="Labutti K."/>
            <person name="Salamov A."/>
            <person name="Andreopoulos B."/>
            <person name="Baker S."/>
            <person name="Barry K."/>
            <person name="Bills G."/>
            <person name="Bluhm B."/>
            <person name="Cannon C."/>
            <person name="Castanera R."/>
            <person name="Culley D."/>
            <person name="Daum C."/>
            <person name="Ezra D."/>
            <person name="Gonzalez J."/>
            <person name="Henrissat B."/>
            <person name="Kuo A."/>
            <person name="Liang C."/>
            <person name="Lipzen A."/>
            <person name="Lutzoni F."/>
            <person name="Magnuson J."/>
            <person name="Mondo S."/>
            <person name="Nolan M."/>
            <person name="Ohm R."/>
            <person name="Pangilinan J."/>
            <person name="Park H.-J."/>
            <person name="Ramirez L."/>
            <person name="Alfaro M."/>
            <person name="Sun H."/>
            <person name="Tritt A."/>
            <person name="Yoshinaga Y."/>
            <person name="Zwiers L.-H."/>
            <person name="Turgeon B."/>
            <person name="Goodwin S."/>
            <person name="Spatafora J."/>
            <person name="Crous P."/>
            <person name="Grigoriev I."/>
        </authorList>
    </citation>
    <scope>NUCLEOTIDE SEQUENCE</scope>
    <source>
        <strain evidence="1">ATCC 200398</strain>
    </source>
</reference>
<gene>
    <name evidence="1" type="ORF">BDR25DRAFT_356318</name>
</gene>
<protein>
    <submittedName>
        <fullName evidence="1">Uncharacterized protein</fullName>
    </submittedName>
</protein>
<dbReference type="Proteomes" id="UP000799755">
    <property type="component" value="Unassembled WGS sequence"/>
</dbReference>
<organism evidence="1 2">
    <name type="scientific">Lindgomyces ingoldianus</name>
    <dbReference type="NCBI Taxonomy" id="673940"/>
    <lineage>
        <taxon>Eukaryota</taxon>
        <taxon>Fungi</taxon>
        <taxon>Dikarya</taxon>
        <taxon>Ascomycota</taxon>
        <taxon>Pezizomycotina</taxon>
        <taxon>Dothideomycetes</taxon>
        <taxon>Pleosporomycetidae</taxon>
        <taxon>Pleosporales</taxon>
        <taxon>Lindgomycetaceae</taxon>
        <taxon>Lindgomyces</taxon>
    </lineage>
</organism>
<dbReference type="EMBL" id="MU003511">
    <property type="protein sequence ID" value="KAF2469589.1"/>
    <property type="molecule type" value="Genomic_DNA"/>
</dbReference>
<evidence type="ECO:0000313" key="2">
    <source>
        <dbReference type="Proteomes" id="UP000799755"/>
    </source>
</evidence>
<name>A0ACB6QRH7_9PLEO</name>
<keyword evidence="2" id="KW-1185">Reference proteome</keyword>
<proteinExistence type="predicted"/>
<accession>A0ACB6QRH7</accession>
<comment type="caution">
    <text evidence="1">The sequence shown here is derived from an EMBL/GenBank/DDBJ whole genome shotgun (WGS) entry which is preliminary data.</text>
</comment>